<evidence type="ECO:0000256" key="1">
    <source>
        <dbReference type="SAM" id="MobiDB-lite"/>
    </source>
</evidence>
<gene>
    <name evidence="3" type="ORF">SEVIR_7G122400v2</name>
</gene>
<dbReference type="Gramene" id="TKW04634">
    <property type="protein sequence ID" value="TKW04634"/>
    <property type="gene ID" value="SEVIR_7G122400v2"/>
</dbReference>
<dbReference type="AlphaFoldDB" id="A0A4U6TT30"/>
<dbReference type="InterPro" id="IPR020471">
    <property type="entry name" value="AKR"/>
</dbReference>
<dbReference type="PANTHER" id="PTHR11732">
    <property type="entry name" value="ALDO/KETO REDUCTASE"/>
    <property type="match status" value="1"/>
</dbReference>
<accession>A0A4U6TT30</accession>
<feature type="region of interest" description="Disordered" evidence="1">
    <location>
        <begin position="41"/>
        <end position="91"/>
    </location>
</feature>
<sequence>MCNYLPAGPMVILYVSRDSRVMRLVFFWDFFFRNCVGSPRFSQLSSPDGTAVESADQAEKGERAGGGAPAPMASPPRMASARSPKIPEFPAGPAGRPVPAVGLGTASFPLVEEDVRAAVLAALELGYRHLDTASLYRSERAVGEAVAEAARRGVVASREEVFVTTKVWCTQCHPELVLPSLRESLQNLQMEYVDLYLVHWPMAVKPSKPHFPMKREDMVPMDLGGVWQAMEECHRLGLAKMIGVSNFTTRKLKELLATANVPPAVNQISLRWIYEQGASMVVKSWKQERLKENTEIFDWELSDEDRLKISQMPQHKMARVTGILCPEGVSSVDITEVDVVEM</sequence>
<evidence type="ECO:0000313" key="4">
    <source>
        <dbReference type="Proteomes" id="UP000298652"/>
    </source>
</evidence>
<protein>
    <recommendedName>
        <fullName evidence="2">NADP-dependent oxidoreductase domain-containing protein</fullName>
    </recommendedName>
</protein>
<dbReference type="InterPro" id="IPR018170">
    <property type="entry name" value="Aldo/ket_reductase_CS"/>
</dbReference>
<dbReference type="PROSITE" id="PS00063">
    <property type="entry name" value="ALDOKETO_REDUCTASE_3"/>
    <property type="match status" value="1"/>
</dbReference>
<name>A0A4U6TT30_SETVI</name>
<dbReference type="Pfam" id="PF00248">
    <property type="entry name" value="Aldo_ket_red"/>
    <property type="match status" value="1"/>
</dbReference>
<evidence type="ECO:0000259" key="2">
    <source>
        <dbReference type="Pfam" id="PF00248"/>
    </source>
</evidence>
<dbReference type="InterPro" id="IPR036812">
    <property type="entry name" value="NAD(P)_OxRdtase_dom_sf"/>
</dbReference>
<feature type="compositionally biased region" description="Low complexity" evidence="1">
    <location>
        <begin position="69"/>
        <end position="84"/>
    </location>
</feature>
<dbReference type="Proteomes" id="UP000298652">
    <property type="component" value="Chromosome 7"/>
</dbReference>
<dbReference type="PRINTS" id="PR00069">
    <property type="entry name" value="ALDKETRDTASE"/>
</dbReference>
<dbReference type="Gene3D" id="3.20.20.100">
    <property type="entry name" value="NADP-dependent oxidoreductase domain"/>
    <property type="match status" value="2"/>
</dbReference>
<dbReference type="GO" id="GO:0016491">
    <property type="term" value="F:oxidoreductase activity"/>
    <property type="evidence" value="ECO:0007669"/>
    <property type="project" value="InterPro"/>
</dbReference>
<dbReference type="PROSITE" id="PS00798">
    <property type="entry name" value="ALDOKETO_REDUCTASE_1"/>
    <property type="match status" value="1"/>
</dbReference>
<proteinExistence type="predicted"/>
<dbReference type="PROSITE" id="PS00062">
    <property type="entry name" value="ALDOKETO_REDUCTASE_2"/>
    <property type="match status" value="1"/>
</dbReference>
<reference evidence="3" key="1">
    <citation type="submission" date="2019-03" db="EMBL/GenBank/DDBJ databases">
        <title>WGS assembly of Setaria viridis.</title>
        <authorList>
            <person name="Huang P."/>
            <person name="Jenkins J."/>
            <person name="Grimwood J."/>
            <person name="Barry K."/>
            <person name="Healey A."/>
            <person name="Mamidi S."/>
            <person name="Sreedasyam A."/>
            <person name="Shu S."/>
            <person name="Feldman M."/>
            <person name="Wu J."/>
            <person name="Yu Y."/>
            <person name="Chen C."/>
            <person name="Johnson J."/>
            <person name="Rokhsar D."/>
            <person name="Baxter I."/>
            <person name="Schmutz J."/>
            <person name="Brutnell T."/>
            <person name="Kellogg E."/>
        </authorList>
    </citation>
    <scope>NUCLEOTIDE SEQUENCE [LARGE SCALE GENOMIC DNA]</scope>
</reference>
<feature type="domain" description="NADP-dependent oxidoreductase" evidence="2">
    <location>
        <begin position="101"/>
        <end position="269"/>
    </location>
</feature>
<keyword evidence="4" id="KW-1185">Reference proteome</keyword>
<evidence type="ECO:0000313" key="3">
    <source>
        <dbReference type="EMBL" id="TKW04634.1"/>
    </source>
</evidence>
<organism evidence="3 4">
    <name type="scientific">Setaria viridis</name>
    <name type="common">Green bristlegrass</name>
    <name type="synonym">Setaria italica subsp. viridis</name>
    <dbReference type="NCBI Taxonomy" id="4556"/>
    <lineage>
        <taxon>Eukaryota</taxon>
        <taxon>Viridiplantae</taxon>
        <taxon>Streptophyta</taxon>
        <taxon>Embryophyta</taxon>
        <taxon>Tracheophyta</taxon>
        <taxon>Spermatophyta</taxon>
        <taxon>Magnoliopsida</taxon>
        <taxon>Liliopsida</taxon>
        <taxon>Poales</taxon>
        <taxon>Poaceae</taxon>
        <taxon>PACMAD clade</taxon>
        <taxon>Panicoideae</taxon>
        <taxon>Panicodae</taxon>
        <taxon>Paniceae</taxon>
        <taxon>Cenchrinae</taxon>
        <taxon>Setaria</taxon>
    </lineage>
</organism>
<dbReference type="EMBL" id="CM016558">
    <property type="protein sequence ID" value="TKW04634.1"/>
    <property type="molecule type" value="Genomic_DNA"/>
</dbReference>
<dbReference type="InterPro" id="IPR023210">
    <property type="entry name" value="NADP_OxRdtase_dom"/>
</dbReference>
<dbReference type="SUPFAM" id="SSF51430">
    <property type="entry name" value="NAD(P)-linked oxidoreductase"/>
    <property type="match status" value="1"/>
</dbReference>